<feature type="region of interest" description="Disordered" evidence="1">
    <location>
        <begin position="1"/>
        <end position="27"/>
    </location>
</feature>
<dbReference type="VEuPathDB" id="GiardiaDB:GMRT_15359"/>
<evidence type="ECO:0000313" key="2">
    <source>
        <dbReference type="EMBL" id="TNJ30711.1"/>
    </source>
</evidence>
<feature type="compositionally biased region" description="Basic and acidic residues" evidence="1">
    <location>
        <begin position="1919"/>
        <end position="1940"/>
    </location>
</feature>
<evidence type="ECO:0000256" key="1">
    <source>
        <dbReference type="SAM" id="MobiDB-lite"/>
    </source>
</evidence>
<dbReference type="EMBL" id="VDLU01000001">
    <property type="protein sequence ID" value="TNJ30711.1"/>
    <property type="molecule type" value="Genomic_DNA"/>
</dbReference>
<protein>
    <recommendedName>
        <fullName evidence="4">Spt6 SH2 domain-containing protein</fullName>
    </recommendedName>
</protein>
<keyword evidence="3" id="KW-1185">Reference proteome</keyword>
<dbReference type="Proteomes" id="UP000315496">
    <property type="component" value="Chromosome 1"/>
</dbReference>
<dbReference type="OrthoDB" id="10250926at2759"/>
<reference evidence="2 3" key="1">
    <citation type="submission" date="2019-05" db="EMBL/GenBank/DDBJ databases">
        <title>The compact genome of Giardia muris reveals important steps in the evolution of intestinal protozoan parasites.</title>
        <authorList>
            <person name="Xu F."/>
            <person name="Jimenez-Gonzalez A."/>
            <person name="Einarsson E."/>
            <person name="Astvaldsson A."/>
            <person name="Peirasmaki D."/>
            <person name="Eckmann L."/>
            <person name="Andersson J.O."/>
            <person name="Svard S.G."/>
            <person name="Jerlstrom-Hultqvist J."/>
        </authorList>
    </citation>
    <scope>NUCLEOTIDE SEQUENCE [LARGE SCALE GENOMIC DNA]</scope>
    <source>
        <strain evidence="2 3">Roberts-Thomson</strain>
    </source>
</reference>
<feature type="compositionally biased region" description="Low complexity" evidence="1">
    <location>
        <begin position="1"/>
        <end position="13"/>
    </location>
</feature>
<feature type="region of interest" description="Disordered" evidence="1">
    <location>
        <begin position="1911"/>
        <end position="1940"/>
    </location>
</feature>
<evidence type="ECO:0008006" key="4">
    <source>
        <dbReference type="Google" id="ProtNLM"/>
    </source>
</evidence>
<comment type="caution">
    <text evidence="2">The sequence shown here is derived from an EMBL/GenBank/DDBJ whole genome shotgun (WGS) entry which is preliminary data.</text>
</comment>
<sequence length="2780" mass="316278">MSDSSSNDSFADSVYDESADSENRNTEGNIESFFGDHLLQRIFESESFLNEPQEAEGIRKTTRRGVLKDKEELELVLSVGRLQNMLINEHQPSQHLWLEILTTKFGDGPPDHQECERMLDDAVRAVLLDWFVISDFEEKYMRSDEYAFSPKLLGRHLREVIGRMEFRKLPDLSAFTPYQHKELIDTLKDVFFISATALSRLHGVLWDAEADLNRVLNEIRTENLALDGGIDMDVSRRVHDIRQEIEQAISTIGGLCHTIRNINDKLLREEDVSQYAILDVIRYILDPDALISIESNYRALAPNSSATGDTRVELSKYLKSFQGLCDEIVTENLQVVEVYKFAFETVKAILDGTPLATVALNNPRERIMRDILKNFVTSATSARVFLRGLTEHGQHSVSWTVDGKGEHVAGRVQRLYLLLIYRMDQSLVSHFTSILHRLKVVEGVYRSITDSRINDEIRDDGPMAIAKEIKQNALLTLRIFDLIPHLKDPLAFQRCSEFQALFKQLDVQSSTSANRPVLDLRRRVFRRHIQVEQLTTENPNAIFQKDIGMLSMPLEQLMASQLEALICNYEYMYLRIKLDLVYSFASAILASLPFTPEIQSSINLTSEVVSNTVLKAIQDAVAGIPNYHALHSFYSNFGHTEPSVLLKDLYAWHRIIDFLSALEKVYMNAQKQDPELEPRLNGTSLYTYLLEHDTYDGSVEDLTEAEFRLLRERVLQHAHIHYAKRLIGLPVSSLYQTYMERGFFHDYEINELQSLYRSEGTTTLETELAELLRLAIGYITSNPLVEHVATLLVYRYGALTVHACGKPKARPTNDRDEISFDLRSARSVRSIFSDAPYTFAPDDVFAGVCFVQRKPLYMYSRHFAQGCNATDFIYIYELLSQIRFSFGASSPHVRNSIVTPGIEITLVEPECAPERQHLQARQPAGRAKTLEECLENFFFTSQPPLQGGELESWYPSLRTVFGEASGIILQKAKRRVVELLRTQALQAAEMHAFASLYNRFTRPCYTPLRLDEPTRMESEQQLRRCPTSILPPTDVVCPFVRRQDYVGEGPYIAACKNFRVMVCVPEDSVTSSGGQTMTSSQLGRTTTSGVFQGVSFVVLDSLGRYISHKILPEYSKQLPNPLRRSRSAEGRDFRDRFMQIHREACSTEQKYDGVLSYSREQLRKAFEPFFAKVGHHDMCKEMQRIIDEAVLQDYIISSGVCCVAVVADSFSYATLRQSLETTLNYINMPLPEYMLVKDSDPGVVYFPNEYAKLPQGNPLLIDDLFFKRQSFAANIERVTLVDIPADVPRAIYNHRFWYYDDPSFLRNGGDFQTEELALNYRKAHVQAARQILLKNITMTAATPINSPFAVGVESLGHGMDPLSLCRSPTALQKRHEQYYRQAPRFSLQTLNEDKGINPIPQPAGFYSPGLSIKLTTPNKNTWSPDTAHPDGVIFGICAGRYFLDPLAAYASLSLGDRCPENVCSAPLIGLLSEFDRLPTLEYPPQTYKINTSSTFFGHFKATFGAITYYTLSLCAAMRAPDLNLIHAAPHYTYLLTLVPGLGSRKLLRIIDKIPLERFQRESLASATGLSSYLSTLTAIGRTLSLLRQANNSSEFLHLSDWLNKSIEQLEQTAARKAGEFATSAVNICGERYTQRSLEQRKKDPSTTLEVELSPPSFINSHASILLRSKARLQDIILELYMEDFVSTSYWASSDSIVQLFPGLNDSENHQEAVREALEPIVRKHDKLYEKISTTTTVSNILNAYVYWPLLECTESVPMMSGSELIRVPAGYSESLHRQFLLTAMIRSDQIMHNIRGKPLLQHFLDPDYTSPKAVLHVAALAQKHFETIASGTTITHDVMLSYPGMPYTLAYHTDDQSNITKALLTCIVVCHPSFRPSDYRHNIELASLRLSDVASYYRRETRSISLFRVRDNDEEESSDDNHDGTRKKPKSSDDLRVSLDKERGPVQSRDLVDLPYLDMLPIMRRQDVFLLTFLVYYIVAQTQAQTTDLSAELDFHRTTYHTDVIHAYRAAELSSIVTGKTDVEQPTRPFDAYVEKLNAVVKGAVWLMKCWYTVTKGSQGNVLQSQPLLYAEMVLEHPRSDDDCSTKVLAGMKEIANDNEEQENATRQFCTDLVESFVADWWSPQHANYIFEDISPSLGNLNKGIMTLLRSQRGRQMLRDDSASITSQVAFLLTLLAPYDSRFAQFVGVHALSSLQMTADHLLNLVNYYDEQYPTIRFSTDAKKFREYDPTVLFLSQAHETMLDIFSANRPMKVSYELPCAPTGNETARYRRVHVEKYRGMLGWVQCEMRDDAVERSSFTAYIDAIDFRMCTIYFRTHTMHDGHERRISDYLQQYHINTLMTRLAANVLADEQMRRRSTLPVNLPLAAVDLTDLHEILDTTTVFLQPISFAHTFSALYSSYSTFLRKIPFTETVGFDAESFCASLDRALVHACIADDSMAAQLQGFIPQQVSSRIHDYCLSKAFTPEMFQSLLQNPWPLICPDSNFPPELAQMAGGGVVTTILGRLAAAHEFPLIFYLISAHWDYISFMEIVSLMYSNRYAGNITHSSYSGIVREIESEYFLNISPNQIDEELAKRHTNTSRNPVLFTPDIHSTDKLRLSIYIPEGAGTEFKRLDFVVNEDRNRKPTYGTGDINYNALSDQLTIKQLQLTGEIRGFSNEHTFNSLGDIVRDFAQPIISLFNSIAQSAYFVTGPTPLETAREMVRREPKPSYRICIADLRKPNLYFINRLAWDGEVFDEDKLYLSADGVILVRRKRGKRYFIKARALSDITTWINQNVSRL</sequence>
<name>A0A4Z1TDT8_GIAMU</name>
<evidence type="ECO:0000313" key="3">
    <source>
        <dbReference type="Proteomes" id="UP000315496"/>
    </source>
</evidence>
<organism evidence="2 3">
    <name type="scientific">Giardia muris</name>
    <dbReference type="NCBI Taxonomy" id="5742"/>
    <lineage>
        <taxon>Eukaryota</taxon>
        <taxon>Metamonada</taxon>
        <taxon>Diplomonadida</taxon>
        <taxon>Hexamitidae</taxon>
        <taxon>Giardiinae</taxon>
        <taxon>Giardia</taxon>
    </lineage>
</organism>
<gene>
    <name evidence="2" type="ORF">GMRT_15359</name>
</gene>
<proteinExistence type="predicted"/>
<accession>A0A4Z1TDT8</accession>